<evidence type="ECO:0000256" key="1">
    <source>
        <dbReference type="SAM" id="Phobius"/>
    </source>
</evidence>
<proteinExistence type="predicted"/>
<reference evidence="2 3" key="1">
    <citation type="submission" date="2013-08" db="EMBL/GenBank/DDBJ databases">
        <title>The genome sequence of Knoellia sinensis.</title>
        <authorList>
            <person name="Zhu W."/>
            <person name="Wang G."/>
        </authorList>
    </citation>
    <scope>NUCLEOTIDE SEQUENCE [LARGE SCALE GENOMIC DNA]</scope>
    <source>
        <strain evidence="2 3">KCTC 19936</strain>
    </source>
</reference>
<accession>A0A0A0JBP7</accession>
<comment type="caution">
    <text evidence="2">The sequence shown here is derived from an EMBL/GenBank/DDBJ whole genome shotgun (WGS) entry which is preliminary data.</text>
</comment>
<dbReference type="AlphaFoldDB" id="A0A0A0JBP7"/>
<dbReference type="STRING" id="1385520.N802_02005"/>
<keyword evidence="1" id="KW-1133">Transmembrane helix</keyword>
<sequence length="150" mass="15749">MTWRDRVARARGEQGSALVEFVFLGVLLLVPLVYLVMALARIQAGSYAVTTAAREAGRAFVTAEAGEDAAARARAGADVAFDDQGFGGMGSLEISCSTSPCLTPDARVETTASVTVPLPLIPAFAREVVPLEIPLTASHLSTVDRFRGTP</sequence>
<dbReference type="RefSeq" id="WP_035911314.1">
    <property type="nucleotide sequence ID" value="NZ_AVPJ01000001.1"/>
</dbReference>
<dbReference type="OrthoDB" id="4869494at2"/>
<organism evidence="2 3">
    <name type="scientific">Knoellia sinensis KCTC 19936</name>
    <dbReference type="NCBI Taxonomy" id="1385520"/>
    <lineage>
        <taxon>Bacteria</taxon>
        <taxon>Bacillati</taxon>
        <taxon>Actinomycetota</taxon>
        <taxon>Actinomycetes</taxon>
        <taxon>Micrococcales</taxon>
        <taxon>Intrasporangiaceae</taxon>
        <taxon>Knoellia</taxon>
    </lineage>
</organism>
<keyword evidence="3" id="KW-1185">Reference proteome</keyword>
<dbReference type="EMBL" id="AVPJ01000001">
    <property type="protein sequence ID" value="KGN34840.1"/>
    <property type="molecule type" value="Genomic_DNA"/>
</dbReference>
<dbReference type="eggNOG" id="ENOG503343S">
    <property type="taxonomic scope" value="Bacteria"/>
</dbReference>
<evidence type="ECO:0000313" key="3">
    <source>
        <dbReference type="Proteomes" id="UP000030002"/>
    </source>
</evidence>
<keyword evidence="1" id="KW-0472">Membrane</keyword>
<name>A0A0A0JBP7_9MICO</name>
<gene>
    <name evidence="2" type="ORF">N802_02005</name>
</gene>
<dbReference type="Proteomes" id="UP000030002">
    <property type="component" value="Unassembled WGS sequence"/>
</dbReference>
<keyword evidence="1" id="KW-0812">Transmembrane</keyword>
<feature type="transmembrane region" description="Helical" evidence="1">
    <location>
        <begin position="21"/>
        <end position="40"/>
    </location>
</feature>
<evidence type="ECO:0000313" key="2">
    <source>
        <dbReference type="EMBL" id="KGN34840.1"/>
    </source>
</evidence>
<protein>
    <submittedName>
        <fullName evidence="2">Pilus biosynthesis protein TadE</fullName>
    </submittedName>
</protein>